<dbReference type="OrthoDB" id="4427077at2759"/>
<dbReference type="VEuPathDB" id="FungiDB:BO97DRAFT_425101"/>
<organism evidence="1 2">
    <name type="scientific">Aspergillus homomorphus (strain CBS 101889)</name>
    <dbReference type="NCBI Taxonomy" id="1450537"/>
    <lineage>
        <taxon>Eukaryota</taxon>
        <taxon>Fungi</taxon>
        <taxon>Dikarya</taxon>
        <taxon>Ascomycota</taxon>
        <taxon>Pezizomycotina</taxon>
        <taxon>Eurotiomycetes</taxon>
        <taxon>Eurotiomycetidae</taxon>
        <taxon>Eurotiales</taxon>
        <taxon>Aspergillaceae</taxon>
        <taxon>Aspergillus</taxon>
        <taxon>Aspergillus subgen. Circumdati</taxon>
    </lineage>
</organism>
<accession>A0A395HV40</accession>
<protein>
    <submittedName>
        <fullName evidence="1">Uncharacterized protein</fullName>
    </submittedName>
</protein>
<dbReference type="RefSeq" id="XP_025550956.1">
    <property type="nucleotide sequence ID" value="XM_025697042.1"/>
</dbReference>
<dbReference type="AlphaFoldDB" id="A0A395HV40"/>
<name>A0A395HV40_ASPHC</name>
<keyword evidence="2" id="KW-1185">Reference proteome</keyword>
<evidence type="ECO:0000313" key="2">
    <source>
        <dbReference type="Proteomes" id="UP000248961"/>
    </source>
</evidence>
<evidence type="ECO:0000313" key="1">
    <source>
        <dbReference type="EMBL" id="RAL11802.1"/>
    </source>
</evidence>
<dbReference type="EMBL" id="KZ824286">
    <property type="protein sequence ID" value="RAL11802.1"/>
    <property type="molecule type" value="Genomic_DNA"/>
</dbReference>
<reference evidence="1 2" key="1">
    <citation type="submission" date="2018-02" db="EMBL/GenBank/DDBJ databases">
        <title>The genomes of Aspergillus section Nigri reveals drivers in fungal speciation.</title>
        <authorList>
            <consortium name="DOE Joint Genome Institute"/>
            <person name="Vesth T.C."/>
            <person name="Nybo J."/>
            <person name="Theobald S."/>
            <person name="Brandl J."/>
            <person name="Frisvad J.C."/>
            <person name="Nielsen K.F."/>
            <person name="Lyhne E.K."/>
            <person name="Kogle M.E."/>
            <person name="Kuo A."/>
            <person name="Riley R."/>
            <person name="Clum A."/>
            <person name="Nolan M."/>
            <person name="Lipzen A."/>
            <person name="Salamov A."/>
            <person name="Henrissat B."/>
            <person name="Wiebenga A."/>
            <person name="De vries R.P."/>
            <person name="Grigoriev I.V."/>
            <person name="Mortensen U.H."/>
            <person name="Andersen M.R."/>
            <person name="Baker S.E."/>
        </authorList>
    </citation>
    <scope>NUCLEOTIDE SEQUENCE [LARGE SCALE GENOMIC DNA]</scope>
    <source>
        <strain evidence="1 2">CBS 101889</strain>
    </source>
</reference>
<gene>
    <name evidence="1" type="ORF">BO97DRAFT_425101</name>
</gene>
<dbReference type="GeneID" id="37201331"/>
<dbReference type="Proteomes" id="UP000248961">
    <property type="component" value="Unassembled WGS sequence"/>
</dbReference>
<proteinExistence type="predicted"/>
<sequence length="203" mass="23524">MPEYITRGVRFHANMQEVKGTWPRTDTFVKLSSEAQDRLLLVNSHRLEEGECINWNRATLELGARFRGMRHWGFRPLVKQYGGVICSGDDKHIRMFTESTEDGDPIPFERDGRVEFCADEDFEIMREWALGLPACEPRSLPDPKDSNFVHDIHNIVGYEATPLHLGKDCTYTLYSQMYPLPKDVHKNAMYRVECEKLENINGD</sequence>